<dbReference type="GO" id="GO:0051452">
    <property type="term" value="P:intracellular pH reduction"/>
    <property type="evidence" value="ECO:0007669"/>
    <property type="project" value="TreeGrafter"/>
</dbReference>
<evidence type="ECO:0000259" key="11">
    <source>
        <dbReference type="Pfam" id="PF12537"/>
    </source>
</evidence>
<protein>
    <recommendedName>
        <fullName evidence="14">Golgi pH regulator</fullName>
    </recommendedName>
</protein>
<evidence type="ECO:0000256" key="3">
    <source>
        <dbReference type="ARBA" id="ARBA00022692"/>
    </source>
</evidence>
<dbReference type="InterPro" id="IPR025969">
    <property type="entry name" value="ABA_GPCR_dom"/>
</dbReference>
<feature type="transmembrane region" description="Helical" evidence="9">
    <location>
        <begin position="330"/>
        <end position="351"/>
    </location>
</feature>
<organism evidence="12 13">
    <name type="scientific">Scophthalmus maximus</name>
    <name type="common">Turbot</name>
    <name type="synonym">Psetta maxima</name>
    <dbReference type="NCBI Taxonomy" id="52904"/>
    <lineage>
        <taxon>Eukaryota</taxon>
        <taxon>Metazoa</taxon>
        <taxon>Chordata</taxon>
        <taxon>Craniata</taxon>
        <taxon>Vertebrata</taxon>
        <taxon>Euteleostomi</taxon>
        <taxon>Actinopterygii</taxon>
        <taxon>Neopterygii</taxon>
        <taxon>Teleostei</taxon>
        <taxon>Neoteleostei</taxon>
        <taxon>Acanthomorphata</taxon>
        <taxon>Carangaria</taxon>
        <taxon>Pleuronectiformes</taxon>
        <taxon>Pleuronectoidei</taxon>
        <taxon>Scophthalmidae</taxon>
        <taxon>Scophthalmus</taxon>
    </lineage>
</organism>
<comment type="subcellular location">
    <subcellularLocation>
        <location evidence="1">Membrane</location>
        <topology evidence="1">Multi-pass membrane protein</topology>
    </subcellularLocation>
</comment>
<dbReference type="Pfam" id="PF12537">
    <property type="entry name" value="GPHR_N"/>
    <property type="match status" value="1"/>
</dbReference>
<dbReference type="Pfam" id="PF12430">
    <property type="entry name" value="ABA_GPCR"/>
    <property type="match status" value="2"/>
</dbReference>
<dbReference type="AlphaFoldDB" id="A0A6A4S1X7"/>
<feature type="domain" description="Abscisic acid G-protein coupled receptor-like" evidence="10">
    <location>
        <begin position="276"/>
        <end position="354"/>
    </location>
</feature>
<keyword evidence="5 9" id="KW-0472">Membrane</keyword>
<feature type="domain" description="Abscisic acid G-protein coupled receptor-like" evidence="10">
    <location>
        <begin position="215"/>
        <end position="265"/>
    </location>
</feature>
<dbReference type="GO" id="GO:0008308">
    <property type="term" value="F:voltage-gated monoatomic anion channel activity"/>
    <property type="evidence" value="ECO:0007669"/>
    <property type="project" value="TreeGrafter"/>
</dbReference>
<dbReference type="PANTHER" id="PTHR15948">
    <property type="entry name" value="G-PROTEIN COUPLED RECEPTOR 89-RELATED"/>
    <property type="match status" value="1"/>
</dbReference>
<evidence type="ECO:0008006" key="14">
    <source>
        <dbReference type="Google" id="ProtNLM"/>
    </source>
</evidence>
<feature type="domain" description="Golgi pH regulator conserved" evidence="11">
    <location>
        <begin position="80"/>
        <end position="145"/>
    </location>
</feature>
<dbReference type="PANTHER" id="PTHR15948:SF0">
    <property type="entry name" value="GOLGI PH REGULATOR A-RELATED"/>
    <property type="match status" value="1"/>
</dbReference>
<evidence type="ECO:0000259" key="10">
    <source>
        <dbReference type="Pfam" id="PF12430"/>
    </source>
</evidence>
<comment type="catalytic activity">
    <reaction evidence="7">
        <text>bromide(in) = bromide(out)</text>
        <dbReference type="Rhea" id="RHEA:75383"/>
        <dbReference type="ChEBI" id="CHEBI:15858"/>
    </reaction>
</comment>
<evidence type="ECO:0000256" key="5">
    <source>
        <dbReference type="ARBA" id="ARBA00023136"/>
    </source>
</evidence>
<sequence length="363" mass="42077">MNNDVRVRQYVVQVVFSVTFAFSCTMFELIIFEILGALSSNSRYFHWKLNLYVILLVLIFVVPFYIGYFVVSNIRLCILSIEQLISRVGVIGVTLMALLSGFGAVNCPYTYMSYFLRNVTDSDILALERRLLQTMDMIISKKKRIAMTRRQMYQRGEDQNKQTGFWGMIKSVTSTQTGSENLSLIQQEVDALEELSRQLFLETVDLQATKERIEYSKTFQGKYFNFLGYFFSIYCVWKIFMATINIVFDRVGKTDPVTRGIEITVNYLGIQFDFFYAISSSKSSNVIVLVLAQIMGMYFVSSVLLMRMSMPLEYRSIVTEVLGELQFNFYHRWFDVIFLVSALSSILFLYLAHKQAPEKHMAL</sequence>
<dbReference type="GO" id="GO:0032580">
    <property type="term" value="C:Golgi cisterna membrane"/>
    <property type="evidence" value="ECO:0007669"/>
    <property type="project" value="TreeGrafter"/>
</dbReference>
<dbReference type="PROSITE" id="PS51257">
    <property type="entry name" value="PROKAR_LIPOPROTEIN"/>
    <property type="match status" value="1"/>
</dbReference>
<evidence type="ECO:0000313" key="12">
    <source>
        <dbReference type="EMBL" id="KAF0026549.1"/>
    </source>
</evidence>
<dbReference type="Proteomes" id="UP000438429">
    <property type="component" value="Unassembled WGS sequence"/>
</dbReference>
<dbReference type="InterPro" id="IPR015672">
    <property type="entry name" value="GPHR/GTG"/>
</dbReference>
<comment type="catalytic activity">
    <reaction evidence="6">
        <text>iodide(out) = iodide(in)</text>
        <dbReference type="Rhea" id="RHEA:66324"/>
        <dbReference type="ChEBI" id="CHEBI:16382"/>
    </reaction>
</comment>
<dbReference type="EMBL" id="VEVO01000019">
    <property type="protein sequence ID" value="KAF0026549.1"/>
    <property type="molecule type" value="Genomic_DNA"/>
</dbReference>
<feature type="transmembrane region" description="Helical" evidence="9">
    <location>
        <begin position="49"/>
        <end position="72"/>
    </location>
</feature>
<proteinExistence type="inferred from homology"/>
<evidence type="ECO:0000313" key="13">
    <source>
        <dbReference type="Proteomes" id="UP000438429"/>
    </source>
</evidence>
<feature type="transmembrane region" description="Helical" evidence="9">
    <location>
        <begin position="226"/>
        <end position="248"/>
    </location>
</feature>
<evidence type="ECO:0000256" key="7">
    <source>
        <dbReference type="ARBA" id="ARBA00035085"/>
    </source>
</evidence>
<comment type="caution">
    <text evidence="12">The sequence shown here is derived from an EMBL/GenBank/DDBJ whole genome shotgun (WGS) entry which is preliminary data.</text>
</comment>
<dbReference type="InterPro" id="IPR022535">
    <property type="entry name" value="Golgi_pH-regulator_cons_dom"/>
</dbReference>
<evidence type="ECO:0000256" key="9">
    <source>
        <dbReference type="SAM" id="Phobius"/>
    </source>
</evidence>
<gene>
    <name evidence="12" type="ORF">F2P81_021286</name>
</gene>
<feature type="transmembrane region" description="Helical" evidence="9">
    <location>
        <begin position="84"/>
        <end position="107"/>
    </location>
</feature>
<comment type="similarity">
    <text evidence="2">Belongs to the Golgi pH regulator (TC 1.A.38) family.</text>
</comment>
<evidence type="ECO:0000256" key="6">
    <source>
        <dbReference type="ARBA" id="ARBA00024145"/>
    </source>
</evidence>
<keyword evidence="3 9" id="KW-0812">Transmembrane</keyword>
<evidence type="ECO:0000256" key="1">
    <source>
        <dbReference type="ARBA" id="ARBA00004141"/>
    </source>
</evidence>
<comment type="catalytic activity">
    <reaction evidence="8">
        <text>fluoride(in) = fluoride(out)</text>
        <dbReference type="Rhea" id="RHEA:76159"/>
        <dbReference type="ChEBI" id="CHEBI:17051"/>
    </reaction>
</comment>
<reference evidence="12 13" key="1">
    <citation type="submission" date="2019-06" db="EMBL/GenBank/DDBJ databases">
        <title>Draft genomes of female and male turbot (Scophthalmus maximus).</title>
        <authorList>
            <person name="Xu H."/>
            <person name="Xu X.-W."/>
            <person name="Shao C."/>
            <person name="Chen S."/>
        </authorList>
    </citation>
    <scope>NUCLEOTIDE SEQUENCE [LARGE SCALE GENOMIC DNA]</scope>
    <source>
        <strain evidence="12">Ysfricsl-2016a</strain>
        <tissue evidence="12">Blood</tissue>
    </source>
</reference>
<feature type="transmembrane region" description="Helical" evidence="9">
    <location>
        <begin position="286"/>
        <end position="310"/>
    </location>
</feature>
<name>A0A6A4S1X7_SCOMX</name>
<feature type="transmembrane region" description="Helical" evidence="9">
    <location>
        <begin position="12"/>
        <end position="37"/>
    </location>
</feature>
<evidence type="ECO:0000256" key="8">
    <source>
        <dbReference type="ARBA" id="ARBA00044702"/>
    </source>
</evidence>
<evidence type="ECO:0000256" key="2">
    <source>
        <dbReference type="ARBA" id="ARBA00009478"/>
    </source>
</evidence>
<accession>A0A6A4S1X7</accession>
<evidence type="ECO:0000256" key="4">
    <source>
        <dbReference type="ARBA" id="ARBA00022989"/>
    </source>
</evidence>
<keyword evidence="4 9" id="KW-1133">Transmembrane helix</keyword>